<dbReference type="InterPro" id="IPR008979">
    <property type="entry name" value="Galactose-bd-like_sf"/>
</dbReference>
<keyword evidence="11" id="KW-1185">Reference proteome</keyword>
<keyword evidence="3" id="KW-0677">Repeat</keyword>
<keyword evidence="4" id="KW-0378">Hydrolase</keyword>
<feature type="region of interest" description="Disordered" evidence="5">
    <location>
        <begin position="2669"/>
        <end position="2693"/>
    </location>
</feature>
<dbReference type="InterPro" id="IPR000421">
    <property type="entry name" value="FA58C"/>
</dbReference>
<dbReference type="Pfam" id="PF02494">
    <property type="entry name" value="HYR"/>
    <property type="match status" value="4"/>
</dbReference>
<feature type="domain" description="HYR" evidence="8">
    <location>
        <begin position="734"/>
        <end position="840"/>
    </location>
</feature>
<feature type="region of interest" description="Disordered" evidence="5">
    <location>
        <begin position="4295"/>
        <end position="4316"/>
    </location>
</feature>
<feature type="signal peptide" evidence="6">
    <location>
        <begin position="1"/>
        <end position="22"/>
    </location>
</feature>
<feature type="compositionally biased region" description="Polar residues" evidence="5">
    <location>
        <begin position="3477"/>
        <end position="3502"/>
    </location>
</feature>
<feature type="domain" description="HYR" evidence="8">
    <location>
        <begin position="1952"/>
        <end position="2058"/>
    </location>
</feature>
<reference evidence="11" key="1">
    <citation type="journal article" date="2019" name="Int. J. Syst. Evol. Microbiol.">
        <title>The Global Catalogue of Microorganisms (GCM) 10K type strain sequencing project: providing services to taxonomists for standard genome sequencing and annotation.</title>
        <authorList>
            <consortium name="The Broad Institute Genomics Platform"/>
            <consortium name="The Broad Institute Genome Sequencing Center for Infectious Disease"/>
            <person name="Wu L."/>
            <person name="Ma J."/>
        </authorList>
    </citation>
    <scope>NUCLEOTIDE SEQUENCE [LARGE SCALE GENOMIC DNA]</scope>
    <source>
        <strain evidence="11">CGMCC 4.7427</strain>
    </source>
</reference>
<evidence type="ECO:0000259" key="9">
    <source>
        <dbReference type="PROSITE" id="PS51829"/>
    </source>
</evidence>
<evidence type="ECO:0000313" key="11">
    <source>
        <dbReference type="Proteomes" id="UP001595878"/>
    </source>
</evidence>
<feature type="domain" description="HYR" evidence="8">
    <location>
        <begin position="3592"/>
        <end position="3679"/>
    </location>
</feature>
<feature type="domain" description="P/Homo B" evidence="9">
    <location>
        <begin position="4681"/>
        <end position="4842"/>
    </location>
</feature>
<accession>A0ABV9L8Y5</accession>
<dbReference type="PROSITE" id="PS50022">
    <property type="entry name" value="FA58C_3"/>
    <property type="match status" value="1"/>
</dbReference>
<dbReference type="InterPro" id="IPR003410">
    <property type="entry name" value="HYR_dom"/>
</dbReference>
<evidence type="ECO:0000256" key="6">
    <source>
        <dbReference type="SAM" id="SignalP"/>
    </source>
</evidence>
<protein>
    <submittedName>
        <fullName evidence="10">HYR domain-containing protein</fullName>
    </submittedName>
</protein>
<dbReference type="Pfam" id="PF18962">
    <property type="entry name" value="Por_Secre_tail"/>
    <property type="match status" value="1"/>
</dbReference>
<organism evidence="10 11">
    <name type="scientific">Dokdonia genika</name>
    <dbReference type="NCBI Taxonomy" id="308113"/>
    <lineage>
        <taxon>Bacteria</taxon>
        <taxon>Pseudomonadati</taxon>
        <taxon>Bacteroidota</taxon>
        <taxon>Flavobacteriia</taxon>
        <taxon>Flavobacteriales</taxon>
        <taxon>Flavobacteriaceae</taxon>
        <taxon>Dokdonia</taxon>
    </lineage>
</organism>
<dbReference type="Proteomes" id="UP001595878">
    <property type="component" value="Unassembled WGS sequence"/>
</dbReference>
<dbReference type="EMBL" id="JBHSHB010000012">
    <property type="protein sequence ID" value="MFC4690261.1"/>
    <property type="molecule type" value="Genomic_DNA"/>
</dbReference>
<dbReference type="InterPro" id="IPR013783">
    <property type="entry name" value="Ig-like_fold"/>
</dbReference>
<gene>
    <name evidence="10" type="ORF">ACFO5T_07450</name>
</gene>
<dbReference type="PANTHER" id="PTHR24273:SF32">
    <property type="entry name" value="HYALIN"/>
    <property type="match status" value="1"/>
</dbReference>
<sequence>MKQITTAIRILLVCGIFSTAIAQTAPTFTDCPVAPITQINDAGLCGANVTFATPTPNDPDGTATFTVTQIEGPASGDFFPVGDTTVTFEATGDPDGVATCTFTVTVTDNEAPVANCIAPFTITLDEDGLASITTADVDDTVTPSADNCPDAVLSLDITSFDCSNIGDNTVTLTITDAAGNTDTCTTTVTVEAGVLDITCPADIILNLSENVAMVTPVSASTSFTTVFDSSLNNTFNGSGLSEFPSFTATHDATVPANSFIGGGTSGIIEYSLGGTERINGIYIWNQNAGGPGASGSSGIQDVIISASTNGTDFTPITGAPATFAQVIASDNAAVQEFTFEPIDASTIRIEVLSNYGDGNTGLGEIIFSSITDGCGAVITYDAPIVATNCVAATVTQTTGFASGNPFPIGTTTNTFIVDDGNGNTATCSFDITIIDDVAPIAICQDITVQLDATGSVTITPEEINNGSTDNCGTATPTLDITDFTCADLGDNTIILTITDDNGNSATCEAIVTVENTVVPTVVCQDITISLDDTGVATIVAADIDNGSTVACGAPILSADITEFNCENLGVNTVTLTVTDDQGNTASCEAIVTVESNSITTITCPADITLNLSEVATPIIPSSASTSFTTAFGSSLTNTFNGNGLTTFPDLNSDHSSSGVTNSWIGEGTSGTITFNLGGSQTVSGFSFWNQNNGGPGASGTSGIQNVIISSSTNGTDFTPIPGAPAVFAQVTGGGPVAPEVFNFTPIIASSIRIEVQSNYGDGNTAFAEIAFSDDTPGCGALIAYVTPFSNAACNGGGEVIQTAGLPSGSAFPVGTTTNTFEVTDGSGGTQTCSFDIVITDNVAPDVLCQNIEVLLDGTGNAIITAADIDNGTTDNCGDVTLSIDQDTFTCADVDTPVTVTLTATDVNGNSASCEAIVTVTSNEVPVAVCQDITIQLVDGMASITPATIDNGSGSTCGTAVELSLDVQEFTCENLGDNTVTLTVTDASGNTDTCTAIVTVENNEPLVITCPADININLSEVATPIIPNSASTSFTTAFGTSLNNTFDGTGLDTFPSLESEHAPSSNTNSWIGEGTTGTIDFSLGAVTTVSGLAFWNQNGGGPGADGTSGIQNVIISSSTNGTDFTPIPGAPTSFTQVIPNTAATPEIFNWTPVMASTIRIEVQSNYGDGNTAFAEIAFSDTTSGCGAVITYEGPFTNQECFPGSALTQTAGFASGSAFPLGTTTNTFEVDDGAGNIITCSFDVTITDDVAPDVVCQDIEVVLDDTGNFVITAADIDNGTTDNCGDVTLSIDQDTFTCSDVGTPVTVTLTATDVNGNSASCEAIVTVTSNELPVAVCQDITIQLVNGMASITPADIDNGSGSTCGTAVELSLDVQEFTCENLGDNTVTLTVTDASGNTDTCTAIVTVENNEPLVITCPADININLSEVATPIIPNSASTSFTTAFGTSLNNTFDGTGLDTFPSLESEHAPSSNTNTWIGEGTTGTIDFSLGAVTTVSGLAFWNQNGGGPGADGTSGIQNVIISSSTNGTDFTPIPGAPTSFTQVIPNTAAAPEIFTWTPVMASTIRIEVQSNYGDGNTAFAEIAFSDTTSGCGAVITYEGPFTNQECFPGSTLTQTAGFASGSAFPLGTTTNTFEVDDGAGNIITCSFDVTITDDVAPDVVCQDIEVVLDETGNFVITAADIDNGTTDNCGDVTLSIDQDTFTCADVGTPVTVTLTATDVNGNSASCEAMVTVTSNELPVAVCQDITIQLVDGMASITPADIDNGSGSTCGSAVELSLDVQEFTCENLGDNTVTLTVTDASGNTDTCTAIVTVENNEPLVITCPADININLSEVATPIIPNSASTSFTTAFGSSLNNTFDGTGLDAFPSLESEHAPSSNTNSWIGEGTTGTIDFSLGAVTTVSGLAFWNQNGGGPGADGTSGIQNVIISSSTNGTDFTPIPGAPTSFTQVIPNTAATPEIFNWTPVMASTIRIEVQSNYGDGNTAFAEIAFSDTTSGCGAVITYEGPFTNQECFPGSALTQTAGFASGSAFPLGTTTNTFEVDDGAGNIITCSFDVTITDDVAPDVVCQDIEVVLDETGNFVITTADIDNGTTDNCGDVTLSIDQDTFTCADVDTPVTVTLTATDVNGNSASCEAMVTVTSNELPVAVCQDITIQLVDGMASITPADIDNGSGSTCGTAVELSLDVQEFTCENLGDNTLTLTVTDASGNTDTCTAIVTVENNEPLVITCPADININLSEVATPIIPNSASTSFTTAFGTSLNNTFDGTGLDTFPSLESEHAPSSNTNSWIGEGTTGTIDFSLGAVTTVSGLAFWNQNGGGPGADGTSGIQNVIISSSTNGTDFTPIPGAPTSFTQVIPNTAAAPEIFNWTPVMASTIRIEVQSNYGDGNTAFAEIAFSDTTSGCGAVITYEGPFTNQECFPGSALTQTAGFASGSAFPLGTTTNTFEVDDGAGNIITCSFDVTITDDVAPDVVCQDITIQLDETGSASILASDIDGGTADNCTDVTLSIDIDKFGCVNVGENIVTLTATDGNGNTSFCEAIVTVENLNIPEAICQNITVELDATGIATLDPVLLDGGSTFVCGPLTYEADVTEFTCENLGENTVVFTITDPQGNTSTCEAIVTVVNNEPVTITCPDDIILNLSEALEPIAITSTSTTFTAAFGSELSNATNGTGLTVSPSTTATHEPTTPSNSFIGTGTTGTLDFNFGSETLVSGLSFWNQNGGGPGANGSSGVQNVVFSYSTDGTNFIPIPGAPSIFAQVTDNDFSAPEIFTFDQIAATVIRMEVTSNYGDSNTAFAEIVFADISSGCGAIVTYEGPFTNALCAGGGELVQTEGFASGSPFPLGTTTNTFEVTDGAGNVQTCSFDITTIDDVAPRAVCQNITLEIDETGSITITPEDIDGGSTDNCGDITLSIDTDTFTCDNVGENIVTLTVTDSNGLSSSCEAIVTIIGSDAPTAVCQDITLLLDADGIATLTPEQIDGGSFAGCGTFTLSADIVTFTCDDLGENIVTLTATDASGNSTTCEAIVTIENNQPLNLSCPEDIVINLSEVLEPVIPTNVTTSFNSAFGSSIQNTINGVGLATSPSLTATHDGSTTDNAFIGAGTTGTIDFDLGTERTITGFSFWNLNGGGPGANGSSGIQDVSISYSVDGTNFIPVDGAPAVFAQALSSQDVAPETFNFTQIAATVIRFEVLSNYGDSNTGFAEIAFADTTVGCGAAIVYEGPFTNVDCLGSGELVQTAGFASGSIFPLGTTTNTFEVTDVNGTTLSCSFDITVIDDVAPRAVCQDITIQLDETGSANIEAADVDGGSTDNCGDVSIAIDIDKFGCENVGENIVTLTVTDSNGLISTCEAIVTIENPNIPVAVCQNITLELDATGVGILDPALLDGGSTFVCGPLTYEADITEFTCENLGENSVVLTVTDPQGNTSTCEAIVTVVNNEPVTITCPEDLILNLSEVLEPVTISSTTTSFSPSFGSDIANATNGTGLSTTPSTTANHEATTPSNSFIGAGTSGTIDFNLGGETLISGFSFWNQNGGGPGANGTSGIQEVTMLYSTDGTTFTAIPGAPTTFAQVTTSESSAPELFTFDQIAATVIRMEVMSNYGDGNTAFAEIVFADTSSGCGAIVTYEGPFTNALCAGGGELVQTEGFASGSPFPLGTTTNTFEVTDGAGNVQTCSFDITIIDDVAPRAVCQPITIEIGEDGTASITPEDIDGGSTDNCGDITLSIDTDTFTCDNVGENTVTLTVTDSNGLTATCEAIVTVISDSPPTAVCMDLTIQLDEDGMAIITPEQVDGGSFSNCGTFELTLDQDTFTCEQLGENIVILTATSPSGEFTTCEAIVTVENTQPLSIECPEDIVLNLSEVLMPVEVSNGTTSFSPAFGSELANAFNGTGLEMSPSLMANHEASTPSNAFIGTGSSGSIDFDLGQETIINGFSLWNLNGGGPGAEGSSGIQDVTILYSLDNVTYTVLPEAPTVFAQVTTSEPVGPEVFTFTQLAARYIRFDVLSNYGDGNTGIAEVAFADVTDGCGAIVNYDGPLENLDCLGGGTLEQTAGFESGSPFPLGTTTNTFIATDTNGNEVTCSFTITLIDDVAPRAVCAPLTVVLDENGIATITANDIDNGSSDNCGDIATAIDIDTFTCEQLGENIVVLTVTDANGNSSTCETIVTVETNIAPTAVCQNITVELDEEGMITVDPVLVDGGSTAVCGELTYELDVFEFTCDNLGENTVILTVTDEQGLTATCEAVITVVNNQPIEITCPEDLVVNLSEISNPIVPTGATTTYNSAFGSTLSNAIDGTGLNTSPSLTTDHAPSTPENSWIGEGSTGTIDFDLGAETSVSGFSFWNQNGGGPGADGTSGIRDVLISYSVDGSTFIDVEGAPTVFAQAEENAPSAPEIFTFTPITATTIRMEVLSNYGDGNTGFAEIVFSDAASGCGAIISYEGPFTNENCVGGGTVTQTAGFASGNPFPVGTTTNTFTVEDGNGNLDTCSFTITIIDDLAPRMFCQNIEIALDENGMATITPEDIDGGTSDNCTPVTLSIDIDSFTCENLGENVVTLTATDENGNTASCEAIVTVTSSVIPQITCQDITVELDENGMVTIIPEDVLADTSSTCLIDNLELDISEFGCANTGPNVVVVTATDNAGNTATCEAIVTVIDVTAPTPECMDATISLDENGIAILTPEDVIGNLVPVQGIPFTGDGVPESIPMTGTGGTNCAGGPTTSTAAVDLEGTIGDAYRIATVIIDLDHSFVGDLDLTLTSPQGTELVLSAGNGGNAQGYEDATFDDDGEDITMATGLVNGIYSPEGGTFADTFAGEQINGNWSLSVCDNTQGDVGQLLRFEISFADPDDDLLGVPDNCTPTSDIEFDVDTFDCSNLGENVVNITVTDAKGNVATCTVNVTVVDEAPPTAICQSIVVILDEDTGTASITPDMIDNGSTDNCGGEVTLSLDITEFGCADVGENIVTLTVTDQNGNTVTCEATVLVDADDFGLISCQEDFTVEADLFDLYEIENYIESLTDNCGGGTFTNVSQQPVAGTIIDAPQEVPVTLTGFDEDGNMVTCEFTITVTNNPLSVDDLSLRESDIILFPNPTRGDITLKNLSNTPLDYMVITDIRGRIVERIELSSSGINTNISLRYYEAGVYFMHITAGQTQLVKRVVKK</sequence>
<evidence type="ECO:0000259" key="7">
    <source>
        <dbReference type="PROSITE" id="PS50022"/>
    </source>
</evidence>
<proteinExistence type="predicted"/>
<dbReference type="SUPFAM" id="SSF49785">
    <property type="entry name" value="Galactose-binding domain-like"/>
    <property type="match status" value="12"/>
</dbReference>
<evidence type="ECO:0000256" key="2">
    <source>
        <dbReference type="ARBA" id="ARBA00022729"/>
    </source>
</evidence>
<feature type="domain" description="HYR" evidence="8">
    <location>
        <begin position="21"/>
        <end position="108"/>
    </location>
</feature>
<feature type="domain" description="HYR" evidence="8">
    <location>
        <begin position="4894"/>
        <end position="4977"/>
    </location>
</feature>
<dbReference type="InterPro" id="IPR026444">
    <property type="entry name" value="Secre_tail"/>
</dbReference>
<dbReference type="NCBIfam" id="TIGR04183">
    <property type="entry name" value="Por_Secre_tail"/>
    <property type="match status" value="1"/>
</dbReference>
<feature type="domain" description="HYR" evidence="8">
    <location>
        <begin position="1546"/>
        <end position="1652"/>
    </location>
</feature>
<feature type="compositionally biased region" description="Polar residues" evidence="5">
    <location>
        <begin position="4295"/>
        <end position="4310"/>
    </location>
</feature>
<dbReference type="InterPro" id="IPR002884">
    <property type="entry name" value="P_dom"/>
</dbReference>
<keyword evidence="1" id="KW-0645">Protease</keyword>
<feature type="domain" description="HYR" evidence="8">
    <location>
        <begin position="3187"/>
        <end position="3274"/>
    </location>
</feature>
<feature type="domain" description="HYR" evidence="8">
    <location>
        <begin position="349"/>
        <end position="435"/>
    </location>
</feature>
<feature type="chain" id="PRO_5046045696" evidence="6">
    <location>
        <begin position="23"/>
        <end position="5151"/>
    </location>
</feature>
<feature type="domain" description="HYR" evidence="8">
    <location>
        <begin position="1140"/>
        <end position="1246"/>
    </location>
</feature>
<comment type="caution">
    <text evidence="10">The sequence shown here is derived from an EMBL/GenBank/DDBJ whole genome shotgun (WGS) entry which is preliminary data.</text>
</comment>
<feature type="region of interest" description="Disordered" evidence="5">
    <location>
        <begin position="3477"/>
        <end position="3503"/>
    </location>
</feature>
<evidence type="ECO:0000313" key="10">
    <source>
        <dbReference type="EMBL" id="MFC4690261.1"/>
    </source>
</evidence>
<evidence type="ECO:0000259" key="8">
    <source>
        <dbReference type="PROSITE" id="PS50825"/>
    </source>
</evidence>
<feature type="domain" description="HYR" evidence="8">
    <location>
        <begin position="3997"/>
        <end position="4084"/>
    </location>
</feature>
<feature type="domain" description="HYR" evidence="8">
    <location>
        <begin position="2358"/>
        <end position="2464"/>
    </location>
</feature>
<keyword evidence="2 6" id="KW-0732">Signal</keyword>
<dbReference type="PROSITE" id="PS51829">
    <property type="entry name" value="P_HOMO_B"/>
    <property type="match status" value="1"/>
</dbReference>
<evidence type="ECO:0000256" key="1">
    <source>
        <dbReference type="ARBA" id="ARBA00022670"/>
    </source>
</evidence>
<name>A0ABV9L8Y5_9FLAO</name>
<dbReference type="Pfam" id="PF00754">
    <property type="entry name" value="F5_F8_type_C"/>
    <property type="match status" value="1"/>
</dbReference>
<dbReference type="RefSeq" id="WP_380033293.1">
    <property type="nucleotide sequence ID" value="NZ_JBHSHB010000012.1"/>
</dbReference>
<dbReference type="Pfam" id="PF01483">
    <property type="entry name" value="P_proprotein"/>
    <property type="match status" value="1"/>
</dbReference>
<dbReference type="Gene3D" id="2.60.120.260">
    <property type="entry name" value="Galactose-binding domain-like"/>
    <property type="match status" value="12"/>
</dbReference>
<evidence type="ECO:0000256" key="3">
    <source>
        <dbReference type="ARBA" id="ARBA00022737"/>
    </source>
</evidence>
<feature type="domain" description="HYR" evidence="8">
    <location>
        <begin position="4402"/>
        <end position="4489"/>
    </location>
</feature>
<feature type="domain" description="F5/8 type C" evidence="7">
    <location>
        <begin position="4264"/>
        <end position="4421"/>
    </location>
</feature>
<evidence type="ECO:0000256" key="5">
    <source>
        <dbReference type="SAM" id="MobiDB-lite"/>
    </source>
</evidence>
<evidence type="ECO:0000256" key="4">
    <source>
        <dbReference type="ARBA" id="ARBA00022801"/>
    </source>
</evidence>
<dbReference type="PROSITE" id="PS50825">
    <property type="entry name" value="HYR"/>
    <property type="match status" value="13"/>
</dbReference>
<dbReference type="Gene3D" id="2.60.40.10">
    <property type="entry name" value="Immunoglobulins"/>
    <property type="match status" value="2"/>
</dbReference>
<feature type="domain" description="HYR" evidence="8">
    <location>
        <begin position="2785"/>
        <end position="2869"/>
    </location>
</feature>
<dbReference type="PANTHER" id="PTHR24273">
    <property type="entry name" value="FI04643P-RELATED"/>
    <property type="match status" value="1"/>
</dbReference>